<dbReference type="Pfam" id="PF24453">
    <property type="entry name" value="DUF7569"/>
    <property type="match status" value="1"/>
</dbReference>
<protein>
    <recommendedName>
        <fullName evidence="4">Small CPxCG-related zinc finger protein</fullName>
    </recommendedName>
</protein>
<feature type="compositionally biased region" description="Basic and acidic residues" evidence="1">
    <location>
        <begin position="83"/>
        <end position="98"/>
    </location>
</feature>
<dbReference type="RefSeq" id="WP_267647279.1">
    <property type="nucleotide sequence ID" value="NZ_JANHGR010000002.1"/>
</dbReference>
<dbReference type="AlphaFoldDB" id="A0ABD6BVM0"/>
<reference evidence="2 3" key="1">
    <citation type="journal article" date="2019" name="Int. J. Syst. Evol. Microbiol.">
        <title>The Global Catalogue of Microorganisms (GCM) 10K type strain sequencing project: providing services to taxonomists for standard genome sequencing and annotation.</title>
        <authorList>
            <consortium name="The Broad Institute Genomics Platform"/>
            <consortium name="The Broad Institute Genome Sequencing Center for Infectious Disease"/>
            <person name="Wu L."/>
            <person name="Ma J."/>
        </authorList>
    </citation>
    <scope>NUCLEOTIDE SEQUENCE [LARGE SCALE GENOMIC DNA]</scope>
    <source>
        <strain evidence="2 3">CGMCC 1.12859</strain>
    </source>
</reference>
<feature type="compositionally biased region" description="Acidic residues" evidence="1">
    <location>
        <begin position="144"/>
        <end position="182"/>
    </location>
</feature>
<accession>A0ABD6BVM0</accession>
<feature type="region of interest" description="Disordered" evidence="1">
    <location>
        <begin position="51"/>
        <end position="182"/>
    </location>
</feature>
<evidence type="ECO:0000313" key="3">
    <source>
        <dbReference type="Proteomes" id="UP001597139"/>
    </source>
</evidence>
<dbReference type="Proteomes" id="UP001597139">
    <property type="component" value="Unassembled WGS sequence"/>
</dbReference>
<comment type="caution">
    <text evidence="2">The sequence shown here is derived from an EMBL/GenBank/DDBJ whole genome shotgun (WGS) entry which is preliminary data.</text>
</comment>
<gene>
    <name evidence="2" type="ORF">ACFSAU_14730</name>
</gene>
<proteinExistence type="predicted"/>
<sequence length="182" mass="18177">MSTQSCGRCGSPAPEALLRNVSLNVDGSEVDSQTICPDCFSDWIAHYQEEMAGDMPGADDARSGAAADAGSSDRLSETVSAAVEHDGDAAAGEERLQDAVDDGATKASPPGRTGSDEIESVGGGSGGTGNNEIREVGGAGGGPADDDVEIDLDDGGDSVDVDLGNGDDAEEDEDDDGGLLLG</sequence>
<evidence type="ECO:0000256" key="1">
    <source>
        <dbReference type="SAM" id="MobiDB-lite"/>
    </source>
</evidence>
<evidence type="ECO:0008006" key="4">
    <source>
        <dbReference type="Google" id="ProtNLM"/>
    </source>
</evidence>
<evidence type="ECO:0000313" key="2">
    <source>
        <dbReference type="EMBL" id="MFD1568748.1"/>
    </source>
</evidence>
<dbReference type="EMBL" id="JBHUCZ010000017">
    <property type="protein sequence ID" value="MFD1568748.1"/>
    <property type="molecule type" value="Genomic_DNA"/>
</dbReference>
<name>A0ABD6BVM0_9EURY</name>
<organism evidence="2 3">
    <name type="scientific">Halolamina litorea</name>
    <dbReference type="NCBI Taxonomy" id="1515593"/>
    <lineage>
        <taxon>Archaea</taxon>
        <taxon>Methanobacteriati</taxon>
        <taxon>Methanobacteriota</taxon>
        <taxon>Stenosarchaea group</taxon>
        <taxon>Halobacteria</taxon>
        <taxon>Halobacteriales</taxon>
        <taxon>Haloferacaceae</taxon>
    </lineage>
</organism>
<feature type="compositionally biased region" description="Low complexity" evidence="1">
    <location>
        <begin position="63"/>
        <end position="73"/>
    </location>
</feature>
<dbReference type="InterPro" id="IPR055991">
    <property type="entry name" value="DUF7569"/>
</dbReference>
<keyword evidence="3" id="KW-1185">Reference proteome</keyword>